<reference evidence="2 3" key="1">
    <citation type="submission" date="2009-01" db="EMBL/GenBank/DDBJ databases">
        <authorList>
            <person name="Fulton L."/>
            <person name="Clifton S."/>
            <person name="Fulton B."/>
            <person name="Xu J."/>
            <person name="Minx P."/>
            <person name="Pepin K.H."/>
            <person name="Johnson M."/>
            <person name="Bhonagiri V."/>
            <person name="Nash W.E."/>
            <person name="Mardis E.R."/>
            <person name="Wilson R.K."/>
        </authorList>
    </citation>
    <scope>NUCLEOTIDE SEQUENCE [LARGE SCALE GENOMIC DNA]</scope>
    <source>
        <strain evidence="2 3">DSM 5476</strain>
    </source>
</reference>
<dbReference type="HOGENOM" id="CLU_965419_0_0_9"/>
<comment type="caution">
    <text evidence="2">The sequence shown here is derived from an EMBL/GenBank/DDBJ whole genome shotgun (WGS) entry which is preliminary data.</text>
</comment>
<name>C0EGK0_9FIRM</name>
<dbReference type="EMBL" id="ACEC01000103">
    <property type="protein sequence ID" value="EEG29403.1"/>
    <property type="molecule type" value="Genomic_DNA"/>
</dbReference>
<evidence type="ECO:0000256" key="1">
    <source>
        <dbReference type="SAM" id="SignalP"/>
    </source>
</evidence>
<organism evidence="2 3">
    <name type="scientific">[Clostridium] methylpentosum DSM 5476</name>
    <dbReference type="NCBI Taxonomy" id="537013"/>
    <lineage>
        <taxon>Bacteria</taxon>
        <taxon>Bacillati</taxon>
        <taxon>Bacillota</taxon>
        <taxon>Clostridia</taxon>
        <taxon>Eubacteriales</taxon>
        <taxon>Oscillospiraceae</taxon>
        <taxon>Oscillospiraceae incertae sedis</taxon>
    </lineage>
</organism>
<sequence length="288" mass="30825">MISKHQPKRILALLLSLAMGASALAGGSAFAAGDSTPCSEVLEAFLDPASNTDAKPMARYWFPDAGAGLTSEQLAELSEKGYSVVQSEEYLNLVSQSIEELYEAGFGGVELTMLADGNNYDNTIASYAGWGTEAWVRVLSQALYTANQVGKGDGTDFKVDITMTAHWPLVIDTVDPNDDEQQQQLTSAIQNISQEDLTAESVTLSLPAQRVKDTFNTINLNDSDRSASFLFTEKLVGATFAVQNADGSLVFDSLTPLTATEQTESDGSYAGYSAGVPGTEYLIKRDGR</sequence>
<dbReference type="Proteomes" id="UP000003340">
    <property type="component" value="Unassembled WGS sequence"/>
</dbReference>
<keyword evidence="1" id="KW-0732">Signal</keyword>
<reference evidence="2 3" key="2">
    <citation type="submission" date="2009-02" db="EMBL/GenBank/DDBJ databases">
        <title>Draft genome sequence of Clostridium methylpentosum (DSM 5476).</title>
        <authorList>
            <person name="Sudarsanam P."/>
            <person name="Ley R."/>
            <person name="Guruge J."/>
            <person name="Turnbaugh P.J."/>
            <person name="Mahowald M."/>
            <person name="Liep D."/>
            <person name="Gordon J."/>
        </authorList>
    </citation>
    <scope>NUCLEOTIDE SEQUENCE [LARGE SCALE GENOMIC DNA]</scope>
    <source>
        <strain evidence="2 3">DSM 5476</strain>
    </source>
</reference>
<feature type="chain" id="PRO_5002895715" evidence="1">
    <location>
        <begin position="32"/>
        <end position="288"/>
    </location>
</feature>
<keyword evidence="3" id="KW-1185">Reference proteome</keyword>
<proteinExistence type="predicted"/>
<evidence type="ECO:0000313" key="3">
    <source>
        <dbReference type="Proteomes" id="UP000003340"/>
    </source>
</evidence>
<dbReference type="STRING" id="537013.CLOSTMETH_02993"/>
<protein>
    <submittedName>
        <fullName evidence="2">Uncharacterized protein</fullName>
    </submittedName>
</protein>
<dbReference type="AlphaFoldDB" id="C0EGK0"/>
<accession>C0EGK0</accession>
<gene>
    <name evidence="2" type="ORF">CLOSTMETH_02993</name>
</gene>
<feature type="signal peptide" evidence="1">
    <location>
        <begin position="1"/>
        <end position="31"/>
    </location>
</feature>
<evidence type="ECO:0000313" key="2">
    <source>
        <dbReference type="EMBL" id="EEG29403.1"/>
    </source>
</evidence>